<keyword evidence="2" id="KW-0282">Flagellum</keyword>
<dbReference type="InterPro" id="IPR001543">
    <property type="entry name" value="FliN-like_C"/>
</dbReference>
<comment type="caution">
    <text evidence="2">The sequence shown here is derived from an EMBL/GenBank/DDBJ whole genome shotgun (WGS) entry which is preliminary data.</text>
</comment>
<dbReference type="InterPro" id="IPR036429">
    <property type="entry name" value="SpoA-like_sf"/>
</dbReference>
<name>A0A161S9H1_9NEIS</name>
<evidence type="ECO:0000259" key="1">
    <source>
        <dbReference type="Pfam" id="PF01052"/>
    </source>
</evidence>
<evidence type="ECO:0000313" key="3">
    <source>
        <dbReference type="Proteomes" id="UP000076625"/>
    </source>
</evidence>
<dbReference type="EMBL" id="LQQU01000023">
    <property type="protein sequence ID" value="KZE31733.1"/>
    <property type="molecule type" value="Genomic_DNA"/>
</dbReference>
<sequence length="290" mass="31250">MPKSRILPRADGAGLPALDPATLGRPFHLLPAFLRLLEQELSDFVAHELNGRYRARFRLQSLKAGTVEEGTGAGSWHPLDEGHVGVRVERPLLLSVLEYRYGGRAAAGSARLAPQTQHETETERRLARLLGERIAPHVRRAVWRLAGDGLPAGGAAEAPATLPFPPCEAPAWTLALTLGEAGGGASRIALAFDAPAFAAVLRLLARRRAHAEPRPAPATAFSERLKVALCARLVEKRMTLGDIVDLKVGTVLPVGLKPRADVRIGPRRVFSANVAERHGRLCLTSFDDAE</sequence>
<keyword evidence="2" id="KW-0969">Cilium</keyword>
<dbReference type="STRING" id="1452487.AVW16_00685"/>
<dbReference type="RefSeq" id="WP_066612513.1">
    <property type="nucleotide sequence ID" value="NZ_LQQU01000023.1"/>
</dbReference>
<dbReference type="Proteomes" id="UP000076625">
    <property type="component" value="Unassembled WGS sequence"/>
</dbReference>
<organism evidence="2 3">
    <name type="scientific">Crenobacter luteus</name>
    <dbReference type="NCBI Taxonomy" id="1452487"/>
    <lineage>
        <taxon>Bacteria</taxon>
        <taxon>Pseudomonadati</taxon>
        <taxon>Pseudomonadota</taxon>
        <taxon>Betaproteobacteria</taxon>
        <taxon>Neisseriales</taxon>
        <taxon>Neisseriaceae</taxon>
        <taxon>Crenobacter</taxon>
    </lineage>
</organism>
<dbReference type="SUPFAM" id="SSF101801">
    <property type="entry name" value="Surface presentation of antigens (SPOA)"/>
    <property type="match status" value="1"/>
</dbReference>
<dbReference type="OrthoDB" id="8560797at2"/>
<protein>
    <submittedName>
        <fullName evidence="2">Flagellar motor switch protein FliM</fullName>
    </submittedName>
</protein>
<accession>A0A161S9H1</accession>
<dbReference type="Pfam" id="PF01052">
    <property type="entry name" value="FliMN_C"/>
    <property type="match status" value="1"/>
</dbReference>
<feature type="domain" description="Flagellar motor switch protein FliN-like C-terminal" evidence="1">
    <location>
        <begin position="224"/>
        <end position="283"/>
    </location>
</feature>
<reference evidence="3" key="1">
    <citation type="submission" date="2016-01" db="EMBL/GenBank/DDBJ databases">
        <title>Draft genome of Chromobacterium sp. F49.</title>
        <authorList>
            <person name="Hong K.W."/>
        </authorList>
    </citation>
    <scope>NUCLEOTIDE SEQUENCE [LARGE SCALE GENOMIC DNA]</scope>
    <source>
        <strain evidence="3">CN10</strain>
    </source>
</reference>
<keyword evidence="2" id="KW-0966">Cell projection</keyword>
<evidence type="ECO:0000313" key="2">
    <source>
        <dbReference type="EMBL" id="KZE31733.1"/>
    </source>
</evidence>
<dbReference type="AlphaFoldDB" id="A0A161S9H1"/>
<gene>
    <name evidence="2" type="ORF">AVW16_00685</name>
</gene>
<proteinExistence type="predicted"/>
<keyword evidence="3" id="KW-1185">Reference proteome</keyword>